<feature type="transmembrane region" description="Helical" evidence="6">
    <location>
        <begin position="341"/>
        <end position="360"/>
    </location>
</feature>
<dbReference type="GO" id="GO:0005886">
    <property type="term" value="C:plasma membrane"/>
    <property type="evidence" value="ECO:0007669"/>
    <property type="project" value="UniProtKB-SubCell"/>
</dbReference>
<evidence type="ECO:0000256" key="3">
    <source>
        <dbReference type="ARBA" id="ARBA00022692"/>
    </source>
</evidence>
<feature type="transmembrane region" description="Helical" evidence="6">
    <location>
        <begin position="23"/>
        <end position="43"/>
    </location>
</feature>
<dbReference type="RefSeq" id="WP_183770948.1">
    <property type="nucleotide sequence ID" value="NZ_JACHFW010000001.1"/>
</dbReference>
<feature type="transmembrane region" description="Helical" evidence="6">
    <location>
        <begin position="199"/>
        <end position="222"/>
    </location>
</feature>
<dbReference type="Proteomes" id="UP000543642">
    <property type="component" value="Unassembled WGS sequence"/>
</dbReference>
<dbReference type="Pfam" id="PF01943">
    <property type="entry name" value="Polysacc_synt"/>
    <property type="match status" value="1"/>
</dbReference>
<proteinExistence type="predicted"/>
<evidence type="ECO:0000256" key="4">
    <source>
        <dbReference type="ARBA" id="ARBA00022989"/>
    </source>
</evidence>
<feature type="transmembrane region" description="Helical" evidence="6">
    <location>
        <begin position="432"/>
        <end position="450"/>
    </location>
</feature>
<dbReference type="InterPro" id="IPR002797">
    <property type="entry name" value="Polysacc_synth"/>
</dbReference>
<comment type="caution">
    <text evidence="7">The sequence shown here is derived from an EMBL/GenBank/DDBJ whole genome shotgun (WGS) entry which is preliminary data.</text>
</comment>
<feature type="transmembrane region" description="Helical" evidence="6">
    <location>
        <begin position="143"/>
        <end position="163"/>
    </location>
</feature>
<keyword evidence="4 6" id="KW-1133">Transmembrane helix</keyword>
<name>A0A7W8M404_9FIRM</name>
<keyword evidence="3 6" id="KW-0812">Transmembrane</keyword>
<evidence type="ECO:0000313" key="7">
    <source>
        <dbReference type="EMBL" id="MBB5263334.1"/>
    </source>
</evidence>
<sequence>MSAAVKDLGEILEELGSSIKKQVLWGTVILAGTGVVTRFLGLYNRVFLANIIGAGQIGIYQMIFPVFMVCNAVCCSGIETALSRLVATYGGMGCQKNVGRLVRIAVSLSMVLALLFAVGVFWGAEFISTYLLNEPKCAACLKVMSPVILFSTAHSCILGYFYGLKKTVIPASSQLVEQIFRVLAIYILAEAWYNQDADGALLAVFGMAAGDGISCIYTFIAYKIHVRGERKRTLSSRQPAAPYGFLFKKLMGDALPLTVNRLALTMLQSVEAVLIPAMMKLYYLAEGEAMEIYGIITGMAMPFITFPSTLTGSLASMLLPTVAEAVGRGDYSLVKRAVSKSLHYCLIIGILSMSIFGLYGNGLGTVFFNNSAAGQILAAFALLCPFLYTSASLASVLNGLGKTQMTLLHNVVSSGLRMIFIVALVPSMGISGYLWGMLASSILLCLLHTIQIGRICGLRFNVVKTLVVPFAGTVLGAFVSRAVYRWTLNAWSLSPIAVIAIPCFSMAVVYVLVLMAAGSIPSVNPLDFLWKEVRIIRQNKNK</sequence>
<protein>
    <submittedName>
        <fullName evidence="7">Stage V sporulation protein B</fullName>
    </submittedName>
</protein>
<accession>A0A7W8M404</accession>
<feature type="transmembrane region" description="Helical" evidence="6">
    <location>
        <begin position="372"/>
        <end position="395"/>
    </location>
</feature>
<feature type="transmembrane region" description="Helical" evidence="6">
    <location>
        <begin position="462"/>
        <end position="484"/>
    </location>
</feature>
<feature type="transmembrane region" description="Helical" evidence="6">
    <location>
        <begin position="101"/>
        <end position="123"/>
    </location>
</feature>
<dbReference type="EMBL" id="JACHFW010000001">
    <property type="protein sequence ID" value="MBB5263334.1"/>
    <property type="molecule type" value="Genomic_DNA"/>
</dbReference>
<evidence type="ECO:0000256" key="6">
    <source>
        <dbReference type="SAM" id="Phobius"/>
    </source>
</evidence>
<feature type="transmembrane region" description="Helical" evidence="6">
    <location>
        <begin position="299"/>
        <end position="320"/>
    </location>
</feature>
<organism evidence="7 8">
    <name type="scientific">Catenibacillus scindens</name>
    <dbReference type="NCBI Taxonomy" id="673271"/>
    <lineage>
        <taxon>Bacteria</taxon>
        <taxon>Bacillati</taxon>
        <taxon>Bacillota</taxon>
        <taxon>Clostridia</taxon>
        <taxon>Lachnospirales</taxon>
        <taxon>Lachnospiraceae</taxon>
        <taxon>Catenibacillus</taxon>
    </lineage>
</organism>
<evidence type="ECO:0000313" key="8">
    <source>
        <dbReference type="Proteomes" id="UP000543642"/>
    </source>
</evidence>
<comment type="subcellular location">
    <subcellularLocation>
        <location evidence="1">Cell membrane</location>
        <topology evidence="1">Multi-pass membrane protein</topology>
    </subcellularLocation>
</comment>
<dbReference type="InterPro" id="IPR050833">
    <property type="entry name" value="Poly_Biosynth_Transport"/>
</dbReference>
<dbReference type="InterPro" id="IPR024923">
    <property type="entry name" value="PG_synth_SpoVB"/>
</dbReference>
<dbReference type="CDD" id="cd13124">
    <property type="entry name" value="MATE_SpoVB_like"/>
    <property type="match status" value="1"/>
</dbReference>
<dbReference type="AlphaFoldDB" id="A0A7W8M404"/>
<dbReference type="PIRSF" id="PIRSF038958">
    <property type="entry name" value="PG_synth_SpoVB"/>
    <property type="match status" value="1"/>
</dbReference>
<evidence type="ECO:0000256" key="2">
    <source>
        <dbReference type="ARBA" id="ARBA00022475"/>
    </source>
</evidence>
<keyword evidence="2" id="KW-1003">Cell membrane</keyword>
<keyword evidence="5 6" id="KW-0472">Membrane</keyword>
<reference evidence="7 8" key="1">
    <citation type="submission" date="2020-08" db="EMBL/GenBank/DDBJ databases">
        <title>Genomic Encyclopedia of Type Strains, Phase IV (KMG-IV): sequencing the most valuable type-strain genomes for metagenomic binning, comparative biology and taxonomic classification.</title>
        <authorList>
            <person name="Goeker M."/>
        </authorList>
    </citation>
    <scope>NUCLEOTIDE SEQUENCE [LARGE SCALE GENOMIC DNA]</scope>
    <source>
        <strain evidence="7 8">DSM 106146</strain>
    </source>
</reference>
<dbReference type="PANTHER" id="PTHR30250">
    <property type="entry name" value="PST FAMILY PREDICTED COLANIC ACID TRANSPORTER"/>
    <property type="match status" value="1"/>
</dbReference>
<gene>
    <name evidence="7" type="ORF">HNP82_000428</name>
</gene>
<keyword evidence="8" id="KW-1185">Reference proteome</keyword>
<evidence type="ECO:0000256" key="1">
    <source>
        <dbReference type="ARBA" id="ARBA00004651"/>
    </source>
</evidence>
<dbReference type="PANTHER" id="PTHR30250:SF21">
    <property type="entry name" value="LIPID II FLIPPASE MURJ"/>
    <property type="match status" value="1"/>
</dbReference>
<feature type="transmembrane region" description="Helical" evidence="6">
    <location>
        <begin position="496"/>
        <end position="517"/>
    </location>
</feature>
<evidence type="ECO:0000256" key="5">
    <source>
        <dbReference type="ARBA" id="ARBA00023136"/>
    </source>
</evidence>